<feature type="region of interest" description="Disordered" evidence="1">
    <location>
        <begin position="147"/>
        <end position="182"/>
    </location>
</feature>
<dbReference type="RefSeq" id="XP_001329449.1">
    <property type="nucleotide sequence ID" value="XM_001329414.1"/>
</dbReference>
<dbReference type="Proteomes" id="UP000001542">
    <property type="component" value="Unassembled WGS sequence"/>
</dbReference>
<sequence length="182" mass="21148">MIQPNKRVLETKFQGQDLKININLDGLSGVAHYMDKNIKFKFAKEVPPLLSSNVEIDNTKLHISFSSPSSIKGIIIYPNGNTETVILKKENDEFLLNVSILLFLLVLFFGIIYFIRSKCIKNNDEDRINDTQDQESRPVKYEVRIVKTEEITNEEEDYEEENPEEESTIQNNDAEDEVYQRK</sequence>
<reference evidence="3" key="1">
    <citation type="submission" date="2006-10" db="EMBL/GenBank/DDBJ databases">
        <authorList>
            <person name="Amadeo P."/>
            <person name="Zhao Q."/>
            <person name="Wortman J."/>
            <person name="Fraser-Liggett C."/>
            <person name="Carlton J."/>
        </authorList>
    </citation>
    <scope>NUCLEOTIDE SEQUENCE</scope>
    <source>
        <strain evidence="3">G3</strain>
    </source>
</reference>
<dbReference type="VEuPathDB" id="TrichDB:TVAG_291790"/>
<dbReference type="VEuPathDB" id="TrichDB:TVAGG3_0936800"/>
<dbReference type="KEGG" id="tva:4775243"/>
<dbReference type="AlphaFoldDB" id="A2DQV9"/>
<protein>
    <submittedName>
        <fullName evidence="3">Uncharacterized protein</fullName>
    </submittedName>
</protein>
<evidence type="ECO:0000256" key="2">
    <source>
        <dbReference type="SAM" id="Phobius"/>
    </source>
</evidence>
<evidence type="ECO:0000313" key="4">
    <source>
        <dbReference type="Proteomes" id="UP000001542"/>
    </source>
</evidence>
<accession>A2DQV9</accession>
<dbReference type="InParanoid" id="A2DQV9"/>
<feature type="compositionally biased region" description="Acidic residues" evidence="1">
    <location>
        <begin position="151"/>
        <end position="182"/>
    </location>
</feature>
<evidence type="ECO:0000256" key="1">
    <source>
        <dbReference type="SAM" id="MobiDB-lite"/>
    </source>
</evidence>
<evidence type="ECO:0000313" key="3">
    <source>
        <dbReference type="EMBL" id="EAY17226.1"/>
    </source>
</evidence>
<dbReference type="EMBL" id="DS113233">
    <property type="protein sequence ID" value="EAY17226.1"/>
    <property type="molecule type" value="Genomic_DNA"/>
</dbReference>
<keyword evidence="2" id="KW-1133">Transmembrane helix</keyword>
<feature type="transmembrane region" description="Helical" evidence="2">
    <location>
        <begin position="94"/>
        <end position="115"/>
    </location>
</feature>
<proteinExistence type="predicted"/>
<name>A2DQV9_TRIV3</name>
<gene>
    <name evidence="3" type="ORF">TVAG_291790</name>
</gene>
<reference evidence="3" key="2">
    <citation type="journal article" date="2007" name="Science">
        <title>Draft genome sequence of the sexually transmitted pathogen Trichomonas vaginalis.</title>
        <authorList>
            <person name="Carlton J.M."/>
            <person name="Hirt R.P."/>
            <person name="Silva J.C."/>
            <person name="Delcher A.L."/>
            <person name="Schatz M."/>
            <person name="Zhao Q."/>
            <person name="Wortman J.R."/>
            <person name="Bidwell S.L."/>
            <person name="Alsmark U.C.M."/>
            <person name="Besteiro S."/>
            <person name="Sicheritz-Ponten T."/>
            <person name="Noel C.J."/>
            <person name="Dacks J.B."/>
            <person name="Foster P.G."/>
            <person name="Simillion C."/>
            <person name="Van de Peer Y."/>
            <person name="Miranda-Saavedra D."/>
            <person name="Barton G.J."/>
            <person name="Westrop G.D."/>
            <person name="Mueller S."/>
            <person name="Dessi D."/>
            <person name="Fiori P.L."/>
            <person name="Ren Q."/>
            <person name="Paulsen I."/>
            <person name="Zhang H."/>
            <person name="Bastida-Corcuera F.D."/>
            <person name="Simoes-Barbosa A."/>
            <person name="Brown M.T."/>
            <person name="Hayes R.D."/>
            <person name="Mukherjee M."/>
            <person name="Okumura C.Y."/>
            <person name="Schneider R."/>
            <person name="Smith A.J."/>
            <person name="Vanacova S."/>
            <person name="Villalvazo M."/>
            <person name="Haas B.J."/>
            <person name="Pertea M."/>
            <person name="Feldblyum T.V."/>
            <person name="Utterback T.R."/>
            <person name="Shu C.L."/>
            <person name="Osoegawa K."/>
            <person name="de Jong P.J."/>
            <person name="Hrdy I."/>
            <person name="Horvathova L."/>
            <person name="Zubacova Z."/>
            <person name="Dolezal P."/>
            <person name="Malik S.B."/>
            <person name="Logsdon J.M. Jr."/>
            <person name="Henze K."/>
            <person name="Gupta A."/>
            <person name="Wang C.C."/>
            <person name="Dunne R.L."/>
            <person name="Upcroft J.A."/>
            <person name="Upcroft P."/>
            <person name="White O."/>
            <person name="Salzberg S.L."/>
            <person name="Tang P."/>
            <person name="Chiu C.-H."/>
            <person name="Lee Y.-S."/>
            <person name="Embley T.M."/>
            <person name="Coombs G.H."/>
            <person name="Mottram J.C."/>
            <person name="Tachezy J."/>
            <person name="Fraser-Liggett C.M."/>
            <person name="Johnson P.J."/>
        </authorList>
    </citation>
    <scope>NUCLEOTIDE SEQUENCE [LARGE SCALE GENOMIC DNA]</scope>
    <source>
        <strain evidence="3">G3</strain>
    </source>
</reference>
<keyword evidence="2" id="KW-0472">Membrane</keyword>
<organism evidence="3 4">
    <name type="scientific">Trichomonas vaginalis (strain ATCC PRA-98 / G3)</name>
    <dbReference type="NCBI Taxonomy" id="412133"/>
    <lineage>
        <taxon>Eukaryota</taxon>
        <taxon>Metamonada</taxon>
        <taxon>Parabasalia</taxon>
        <taxon>Trichomonadida</taxon>
        <taxon>Trichomonadidae</taxon>
        <taxon>Trichomonas</taxon>
    </lineage>
</organism>
<keyword evidence="4" id="KW-1185">Reference proteome</keyword>
<keyword evidence="2" id="KW-0812">Transmembrane</keyword>